<feature type="transmembrane region" description="Helical" evidence="8">
    <location>
        <begin position="160"/>
        <end position="181"/>
    </location>
</feature>
<sequence>MKRKLWIWGGASFALLLLSATAALSIGAVPIPLMHVWKIMLHQIPGLGDRIAADWNAASEQIIWRVRLPRVVLGMLVGAALGLAGAAFQGVLRNPLADPYTLGVSSGASVGAAFLILFGLQYALFGQWTVPVVAFLTGMLSLGTVLLLARTDGKLRMETVLLSGVVMQAFLGAFVSLMVAMSKQVINEIIFWLMGSLALRGWSYSVVLLPYLALGAAILLGYGRAMNLFALGERQAAHLGVHVERTKLIVLLVSTLITAAAVSVSGVIAFVGLLIPHLLRLLVGPDYRLLLPLSLIGGAVYVLWADTIARTLLSPTELPLGIVTAFMGAPFFAYLLRRNKRGMTSSGG</sequence>
<dbReference type="EMBL" id="CAJVAS010000005">
    <property type="protein sequence ID" value="CAG7613848.1"/>
    <property type="molecule type" value="Genomic_DNA"/>
</dbReference>
<keyword evidence="10" id="KW-1185">Reference proteome</keyword>
<dbReference type="Proteomes" id="UP000693672">
    <property type="component" value="Unassembled WGS sequence"/>
</dbReference>
<dbReference type="FunFam" id="1.10.3470.10:FF:000001">
    <property type="entry name" value="Vitamin B12 ABC transporter permease BtuC"/>
    <property type="match status" value="1"/>
</dbReference>
<feature type="transmembrane region" description="Helical" evidence="8">
    <location>
        <begin position="128"/>
        <end position="148"/>
    </location>
</feature>
<keyword evidence="3" id="KW-0813">Transport</keyword>
<dbReference type="InterPro" id="IPR000522">
    <property type="entry name" value="ABC_transptr_permease_BtuC"/>
</dbReference>
<comment type="caution">
    <text evidence="9">The sequence shown here is derived from an EMBL/GenBank/DDBJ whole genome shotgun (WGS) entry which is preliminary data.</text>
</comment>
<organism evidence="9 10">
    <name type="scientific">Paenibacillus solanacearum</name>
    <dbReference type="NCBI Taxonomy" id="2048548"/>
    <lineage>
        <taxon>Bacteria</taxon>
        <taxon>Bacillati</taxon>
        <taxon>Bacillota</taxon>
        <taxon>Bacilli</taxon>
        <taxon>Bacillales</taxon>
        <taxon>Paenibacillaceae</taxon>
        <taxon>Paenibacillus</taxon>
    </lineage>
</organism>
<evidence type="ECO:0000256" key="1">
    <source>
        <dbReference type="ARBA" id="ARBA00004651"/>
    </source>
</evidence>
<evidence type="ECO:0000313" key="10">
    <source>
        <dbReference type="Proteomes" id="UP000693672"/>
    </source>
</evidence>
<feature type="transmembrane region" description="Helical" evidence="8">
    <location>
        <begin position="287"/>
        <end position="306"/>
    </location>
</feature>
<comment type="subcellular location">
    <subcellularLocation>
        <location evidence="1">Cell membrane</location>
        <topology evidence="1">Multi-pass membrane protein</topology>
    </subcellularLocation>
</comment>
<evidence type="ECO:0000256" key="6">
    <source>
        <dbReference type="ARBA" id="ARBA00022989"/>
    </source>
</evidence>
<feature type="transmembrane region" description="Helical" evidence="8">
    <location>
        <begin position="248"/>
        <end position="275"/>
    </location>
</feature>
<name>A0A916JY64_9BACL</name>
<evidence type="ECO:0000313" key="9">
    <source>
        <dbReference type="EMBL" id="CAG7613848.1"/>
    </source>
</evidence>
<keyword evidence="7 8" id="KW-0472">Membrane</keyword>
<feature type="transmembrane region" description="Helical" evidence="8">
    <location>
        <begin position="318"/>
        <end position="336"/>
    </location>
</feature>
<protein>
    <submittedName>
        <fullName evidence="9">Hemin transport system permease protein HmuU</fullName>
    </submittedName>
</protein>
<dbReference type="CDD" id="cd06550">
    <property type="entry name" value="TM_ABC_iron-siderophores_like"/>
    <property type="match status" value="1"/>
</dbReference>
<dbReference type="GO" id="GO:0033214">
    <property type="term" value="P:siderophore-iron import into cell"/>
    <property type="evidence" value="ECO:0007669"/>
    <property type="project" value="TreeGrafter"/>
</dbReference>
<evidence type="ECO:0000256" key="7">
    <source>
        <dbReference type="ARBA" id="ARBA00023136"/>
    </source>
</evidence>
<evidence type="ECO:0000256" key="8">
    <source>
        <dbReference type="SAM" id="Phobius"/>
    </source>
</evidence>
<keyword evidence="5 8" id="KW-0812">Transmembrane</keyword>
<evidence type="ECO:0000256" key="3">
    <source>
        <dbReference type="ARBA" id="ARBA00022448"/>
    </source>
</evidence>
<evidence type="ECO:0000256" key="5">
    <source>
        <dbReference type="ARBA" id="ARBA00022692"/>
    </source>
</evidence>
<dbReference type="PANTHER" id="PTHR30472:SF25">
    <property type="entry name" value="ABC TRANSPORTER PERMEASE PROTEIN MJ0876-RELATED"/>
    <property type="match status" value="1"/>
</dbReference>
<feature type="transmembrane region" description="Helical" evidence="8">
    <location>
        <begin position="100"/>
        <end position="122"/>
    </location>
</feature>
<evidence type="ECO:0000256" key="2">
    <source>
        <dbReference type="ARBA" id="ARBA00007935"/>
    </source>
</evidence>
<dbReference type="GO" id="GO:0005886">
    <property type="term" value="C:plasma membrane"/>
    <property type="evidence" value="ECO:0007669"/>
    <property type="project" value="UniProtKB-SubCell"/>
</dbReference>
<accession>A0A916JY64</accession>
<proteinExistence type="inferred from homology"/>
<gene>
    <name evidence="9" type="primary">hmuU</name>
    <name evidence="9" type="ORF">PAESOLCIP111_01652</name>
</gene>
<evidence type="ECO:0000256" key="4">
    <source>
        <dbReference type="ARBA" id="ARBA00022475"/>
    </source>
</evidence>
<reference evidence="9" key="1">
    <citation type="submission" date="2021-06" db="EMBL/GenBank/DDBJ databases">
        <authorList>
            <person name="Criscuolo A."/>
        </authorList>
    </citation>
    <scope>NUCLEOTIDE SEQUENCE</scope>
    <source>
        <strain evidence="9">CIP111600</strain>
    </source>
</reference>
<feature type="transmembrane region" description="Helical" evidence="8">
    <location>
        <begin position="201"/>
        <end position="222"/>
    </location>
</feature>
<feature type="transmembrane region" description="Helical" evidence="8">
    <location>
        <begin position="71"/>
        <end position="88"/>
    </location>
</feature>
<keyword evidence="6 8" id="KW-1133">Transmembrane helix</keyword>
<dbReference type="Pfam" id="PF01032">
    <property type="entry name" value="FecCD"/>
    <property type="match status" value="1"/>
</dbReference>
<dbReference type="AlphaFoldDB" id="A0A916JY64"/>
<comment type="similarity">
    <text evidence="2">Belongs to the binding-protein-dependent transport system permease family. FecCD subfamily.</text>
</comment>
<dbReference type="PANTHER" id="PTHR30472">
    <property type="entry name" value="FERRIC ENTEROBACTIN TRANSPORT SYSTEM PERMEASE PROTEIN"/>
    <property type="match status" value="1"/>
</dbReference>
<keyword evidence="4" id="KW-1003">Cell membrane</keyword>
<dbReference type="GO" id="GO:0022857">
    <property type="term" value="F:transmembrane transporter activity"/>
    <property type="evidence" value="ECO:0007669"/>
    <property type="project" value="InterPro"/>
</dbReference>
<dbReference type="RefSeq" id="WP_218091453.1">
    <property type="nucleotide sequence ID" value="NZ_CAJVAS010000005.1"/>
</dbReference>